<proteinExistence type="predicted"/>
<evidence type="ECO:0000256" key="1">
    <source>
        <dbReference type="SAM" id="MobiDB-lite"/>
    </source>
</evidence>
<evidence type="ECO:0000313" key="2">
    <source>
        <dbReference type="EMBL" id="GMF16482.1"/>
    </source>
</evidence>
<dbReference type="Proteomes" id="UP001165121">
    <property type="component" value="Unassembled WGS sequence"/>
</dbReference>
<comment type="caution">
    <text evidence="2">The sequence shown here is derived from an EMBL/GenBank/DDBJ whole genome shotgun (WGS) entry which is preliminary data.</text>
</comment>
<organism evidence="2 3">
    <name type="scientific">Phytophthora fragariaefolia</name>
    <dbReference type="NCBI Taxonomy" id="1490495"/>
    <lineage>
        <taxon>Eukaryota</taxon>
        <taxon>Sar</taxon>
        <taxon>Stramenopiles</taxon>
        <taxon>Oomycota</taxon>
        <taxon>Peronosporomycetes</taxon>
        <taxon>Peronosporales</taxon>
        <taxon>Peronosporaceae</taxon>
        <taxon>Phytophthora</taxon>
    </lineage>
</organism>
<protein>
    <submittedName>
        <fullName evidence="2">Unnamed protein product</fullName>
    </submittedName>
</protein>
<name>A0A9W6TML9_9STRA</name>
<reference evidence="2" key="1">
    <citation type="submission" date="2023-04" db="EMBL/GenBank/DDBJ databases">
        <title>Phytophthora fragariaefolia NBRC 109709.</title>
        <authorList>
            <person name="Ichikawa N."/>
            <person name="Sato H."/>
            <person name="Tonouchi N."/>
        </authorList>
    </citation>
    <scope>NUCLEOTIDE SEQUENCE</scope>
    <source>
        <strain evidence="2">NBRC 109709</strain>
    </source>
</reference>
<feature type="region of interest" description="Disordered" evidence="1">
    <location>
        <begin position="142"/>
        <end position="176"/>
    </location>
</feature>
<keyword evidence="3" id="KW-1185">Reference proteome</keyword>
<feature type="region of interest" description="Disordered" evidence="1">
    <location>
        <begin position="1"/>
        <end position="23"/>
    </location>
</feature>
<gene>
    <name evidence="2" type="ORF">Pfra01_000083300</name>
</gene>
<dbReference type="EMBL" id="BSXT01000064">
    <property type="protein sequence ID" value="GMF16482.1"/>
    <property type="molecule type" value="Genomic_DNA"/>
</dbReference>
<dbReference type="AlphaFoldDB" id="A0A9W6TML9"/>
<evidence type="ECO:0000313" key="3">
    <source>
        <dbReference type="Proteomes" id="UP001165121"/>
    </source>
</evidence>
<sequence>MQRPDRLTANEKKEDKKSIKSINARPGSTGCASILLLRVSIFTVLVLIAAADSSSDRGLDACHARSLPISHHQMNIRHKQMQVEESLPDSDFQIRVDHTLQESAVSPASTVSLAETVLLDEEPVIESAIPELADHTTAVIESAQESRCGTRRSAQKRNPTPRALESMHQAKQRTRH</sequence>
<accession>A0A9W6TML9</accession>
<feature type="compositionally biased region" description="Basic and acidic residues" evidence="1">
    <location>
        <begin position="1"/>
        <end position="18"/>
    </location>
</feature>